<dbReference type="Pfam" id="PF00005">
    <property type="entry name" value="ABC_tran"/>
    <property type="match status" value="1"/>
</dbReference>
<dbReference type="EMBL" id="CP116346">
    <property type="protein sequence ID" value="WIT10406.1"/>
    <property type="molecule type" value="Genomic_DNA"/>
</dbReference>
<dbReference type="InterPro" id="IPR003439">
    <property type="entry name" value="ABC_transporter-like_ATP-bd"/>
</dbReference>
<sequence>MHPLSLEFEAGAWLAPPARDCAQRGPRQQAGLGLRLQGIAKSYGARQVLQGVDLEIAPGEFVAVVGRSGCGKSTLLRLLAQLESADGGALASDDGQPLARHREDIRIMFQEARLLPWKTVLDNIALGLAGPDARERAREALAQVGLAERAQDWPARLSGGQRQRVALARALVHAPRLLLLDEPLGALDALTRIEMHRLLESLWQRHGFTALLVTHDVAEAVAVAGRVLLIEDRGVALDRRIELPRPRQHGAPAFARHEAAILGRVLQRPAEAAEPPPLRLVSARFAT</sequence>
<dbReference type="CDD" id="cd03293">
    <property type="entry name" value="ABC_NrtD_SsuB_transporters"/>
    <property type="match status" value="1"/>
</dbReference>
<keyword evidence="2" id="KW-0813">Transport</keyword>
<evidence type="ECO:0000256" key="6">
    <source>
        <dbReference type="ARBA" id="ARBA00022967"/>
    </source>
</evidence>
<evidence type="ECO:0000256" key="4">
    <source>
        <dbReference type="ARBA" id="ARBA00022741"/>
    </source>
</evidence>
<dbReference type="InterPro" id="IPR050166">
    <property type="entry name" value="ABC_transporter_ATP-bind"/>
</dbReference>
<dbReference type="PROSITE" id="PS50893">
    <property type="entry name" value="ABC_TRANSPORTER_2"/>
    <property type="match status" value="1"/>
</dbReference>
<evidence type="ECO:0000313" key="10">
    <source>
        <dbReference type="Proteomes" id="UP001177769"/>
    </source>
</evidence>
<dbReference type="InterPro" id="IPR017871">
    <property type="entry name" value="ABC_transporter-like_CS"/>
</dbReference>
<organism evidence="9 10">
    <name type="scientific">Paucibacter sediminis</name>
    <dbReference type="NCBI Taxonomy" id="3019553"/>
    <lineage>
        <taxon>Bacteria</taxon>
        <taxon>Pseudomonadati</taxon>
        <taxon>Pseudomonadota</taxon>
        <taxon>Betaproteobacteria</taxon>
        <taxon>Burkholderiales</taxon>
        <taxon>Sphaerotilaceae</taxon>
        <taxon>Roseateles</taxon>
    </lineage>
</organism>
<proteinExistence type="inferred from homology"/>
<comment type="similarity">
    <text evidence="1">Belongs to the ABC transporter superfamily.</text>
</comment>
<dbReference type="PROSITE" id="PS00211">
    <property type="entry name" value="ABC_TRANSPORTER_1"/>
    <property type="match status" value="1"/>
</dbReference>
<dbReference type="Gene3D" id="3.40.50.300">
    <property type="entry name" value="P-loop containing nucleotide triphosphate hydrolases"/>
    <property type="match status" value="1"/>
</dbReference>
<keyword evidence="7" id="KW-0472">Membrane</keyword>
<keyword evidence="4" id="KW-0547">Nucleotide-binding</keyword>
<evidence type="ECO:0000256" key="1">
    <source>
        <dbReference type="ARBA" id="ARBA00005417"/>
    </source>
</evidence>
<dbReference type="AlphaFoldDB" id="A0AA95NIY7"/>
<dbReference type="GO" id="GO:0016887">
    <property type="term" value="F:ATP hydrolysis activity"/>
    <property type="evidence" value="ECO:0007669"/>
    <property type="project" value="InterPro"/>
</dbReference>
<dbReference type="PANTHER" id="PTHR42788:SF17">
    <property type="entry name" value="ALIPHATIC SULFONATES IMPORT ATP-BINDING PROTEIN SSUB"/>
    <property type="match status" value="1"/>
</dbReference>
<evidence type="ECO:0000259" key="8">
    <source>
        <dbReference type="PROSITE" id="PS50893"/>
    </source>
</evidence>
<evidence type="ECO:0000256" key="2">
    <source>
        <dbReference type="ARBA" id="ARBA00022448"/>
    </source>
</evidence>
<dbReference type="SUPFAM" id="SSF52540">
    <property type="entry name" value="P-loop containing nucleoside triphosphate hydrolases"/>
    <property type="match status" value="1"/>
</dbReference>
<dbReference type="SMART" id="SM00382">
    <property type="entry name" value="AAA"/>
    <property type="match status" value="1"/>
</dbReference>
<keyword evidence="6" id="KW-1278">Translocase</keyword>
<dbReference type="Proteomes" id="UP001177769">
    <property type="component" value="Chromosome"/>
</dbReference>
<feature type="domain" description="ABC transporter" evidence="8">
    <location>
        <begin position="34"/>
        <end position="257"/>
    </location>
</feature>
<evidence type="ECO:0000256" key="3">
    <source>
        <dbReference type="ARBA" id="ARBA00022475"/>
    </source>
</evidence>
<evidence type="ECO:0000256" key="5">
    <source>
        <dbReference type="ARBA" id="ARBA00022840"/>
    </source>
</evidence>
<keyword evidence="10" id="KW-1185">Reference proteome</keyword>
<reference evidence="9" key="1">
    <citation type="submission" date="2023-01" db="EMBL/GenBank/DDBJ databases">
        <title>Whole genome sequence of Paucibacter sp. S2-9 isolated from pond sediment.</title>
        <authorList>
            <person name="Jung J.Y."/>
        </authorList>
    </citation>
    <scope>NUCLEOTIDE SEQUENCE</scope>
    <source>
        <strain evidence="9">S2-9</strain>
    </source>
</reference>
<dbReference type="InterPro" id="IPR027417">
    <property type="entry name" value="P-loop_NTPase"/>
</dbReference>
<accession>A0AA95NIY7</accession>
<keyword evidence="5 9" id="KW-0067">ATP-binding</keyword>
<gene>
    <name evidence="9" type="ORF">PFX98_15980</name>
</gene>
<evidence type="ECO:0000256" key="7">
    <source>
        <dbReference type="ARBA" id="ARBA00023136"/>
    </source>
</evidence>
<protein>
    <submittedName>
        <fullName evidence="9">ATP-binding cassette domain-containing protein</fullName>
    </submittedName>
</protein>
<evidence type="ECO:0000313" key="9">
    <source>
        <dbReference type="EMBL" id="WIT10406.1"/>
    </source>
</evidence>
<dbReference type="InterPro" id="IPR003593">
    <property type="entry name" value="AAA+_ATPase"/>
</dbReference>
<dbReference type="KEGG" id="pais:PFX98_15980"/>
<dbReference type="GO" id="GO:0005524">
    <property type="term" value="F:ATP binding"/>
    <property type="evidence" value="ECO:0007669"/>
    <property type="project" value="UniProtKB-KW"/>
</dbReference>
<keyword evidence="3" id="KW-1003">Cell membrane</keyword>
<dbReference type="PANTHER" id="PTHR42788">
    <property type="entry name" value="TAURINE IMPORT ATP-BINDING PROTEIN-RELATED"/>
    <property type="match status" value="1"/>
</dbReference>
<dbReference type="RefSeq" id="WP_285231474.1">
    <property type="nucleotide sequence ID" value="NZ_CP116346.1"/>
</dbReference>
<name>A0AA95NIY7_9BURK</name>